<dbReference type="AlphaFoldDB" id="A0A7D5H243"/>
<dbReference type="InterPro" id="IPR004045">
    <property type="entry name" value="Glutathione_S-Trfase_N"/>
</dbReference>
<evidence type="ECO:0000259" key="4">
    <source>
        <dbReference type="PROSITE" id="PS50405"/>
    </source>
</evidence>
<keyword evidence="6" id="KW-1185">Reference proteome</keyword>
<dbReference type="InterPro" id="IPR036282">
    <property type="entry name" value="Glutathione-S-Trfase_C_sf"/>
</dbReference>
<dbReference type="SUPFAM" id="SSF52833">
    <property type="entry name" value="Thioredoxin-like"/>
    <property type="match status" value="1"/>
</dbReference>
<dbReference type="Proteomes" id="UP000509568">
    <property type="component" value="Chromosome"/>
</dbReference>
<dbReference type="PROSITE" id="PS50404">
    <property type="entry name" value="GST_NTER"/>
    <property type="match status" value="1"/>
</dbReference>
<evidence type="ECO:0000259" key="3">
    <source>
        <dbReference type="PROSITE" id="PS50404"/>
    </source>
</evidence>
<keyword evidence="2 5" id="KW-0808">Transferase</keyword>
<evidence type="ECO:0000313" key="6">
    <source>
        <dbReference type="Proteomes" id="UP000509568"/>
    </source>
</evidence>
<dbReference type="PANTHER" id="PTHR44051">
    <property type="entry name" value="GLUTATHIONE S-TRANSFERASE-RELATED"/>
    <property type="match status" value="1"/>
</dbReference>
<dbReference type="InterPro" id="IPR040079">
    <property type="entry name" value="Glutathione_S-Trfase"/>
</dbReference>
<feature type="domain" description="GST C-terminal" evidence="4">
    <location>
        <begin position="89"/>
        <end position="210"/>
    </location>
</feature>
<comment type="similarity">
    <text evidence="1">Belongs to the GST superfamily.</text>
</comment>
<dbReference type="InterPro" id="IPR036249">
    <property type="entry name" value="Thioredoxin-like_sf"/>
</dbReference>
<organism evidence="5 6">
    <name type="scientific">Pseudomonas eucalypticola</name>
    <dbReference type="NCBI Taxonomy" id="2599595"/>
    <lineage>
        <taxon>Bacteria</taxon>
        <taxon>Pseudomonadati</taxon>
        <taxon>Pseudomonadota</taxon>
        <taxon>Gammaproteobacteria</taxon>
        <taxon>Pseudomonadales</taxon>
        <taxon>Pseudomonadaceae</taxon>
        <taxon>Pseudomonas</taxon>
    </lineage>
</organism>
<evidence type="ECO:0000256" key="1">
    <source>
        <dbReference type="ARBA" id="ARBA00007409"/>
    </source>
</evidence>
<feature type="domain" description="GST N-terminal" evidence="3">
    <location>
        <begin position="3"/>
        <end position="84"/>
    </location>
</feature>
<dbReference type="Gene3D" id="1.20.1050.10">
    <property type="match status" value="1"/>
</dbReference>
<dbReference type="SFLD" id="SFLDS00019">
    <property type="entry name" value="Glutathione_Transferase_(cytos"/>
    <property type="match status" value="1"/>
</dbReference>
<evidence type="ECO:0000313" key="5">
    <source>
        <dbReference type="EMBL" id="QKZ05945.1"/>
    </source>
</evidence>
<dbReference type="CDD" id="cd03047">
    <property type="entry name" value="GST_N_2"/>
    <property type="match status" value="1"/>
</dbReference>
<reference evidence="5 6" key="1">
    <citation type="submission" date="2020-06" db="EMBL/GenBank/DDBJ databases">
        <title>Pseudomonas eucalypticola sp. nov., an endophyte of Eucalyptus dunnii leaves with biocontrol ability of eucalyptus leaf blight.</title>
        <authorList>
            <person name="Liu Y."/>
            <person name="Song Z."/>
            <person name="Zeng H."/>
            <person name="Lu M."/>
            <person name="Wang X."/>
            <person name="Lian X."/>
            <person name="Zhang Q."/>
        </authorList>
    </citation>
    <scope>NUCLEOTIDE SEQUENCE [LARGE SCALE GENOMIC DNA]</scope>
    <source>
        <strain evidence="5 6">NP-1</strain>
    </source>
</reference>
<evidence type="ECO:0000256" key="2">
    <source>
        <dbReference type="ARBA" id="ARBA00022679"/>
    </source>
</evidence>
<dbReference type="SFLD" id="SFLDG01150">
    <property type="entry name" value="Main.1:_Beta-like"/>
    <property type="match status" value="1"/>
</dbReference>
<dbReference type="EMBL" id="CP056030">
    <property type="protein sequence ID" value="QKZ05945.1"/>
    <property type="molecule type" value="Genomic_DNA"/>
</dbReference>
<dbReference type="Pfam" id="PF13409">
    <property type="entry name" value="GST_N_2"/>
    <property type="match status" value="1"/>
</dbReference>
<proteinExistence type="inferred from homology"/>
<gene>
    <name evidence="5" type="ORF">HWQ56_20000</name>
</gene>
<dbReference type="SFLD" id="SFLDG00358">
    <property type="entry name" value="Main_(cytGST)"/>
    <property type="match status" value="1"/>
</dbReference>
<dbReference type="PROSITE" id="PS50405">
    <property type="entry name" value="GST_CTER"/>
    <property type="match status" value="1"/>
</dbReference>
<dbReference type="FunFam" id="3.40.30.10:FF:000039">
    <property type="entry name" value="Glutathione S-transferase domain"/>
    <property type="match status" value="1"/>
</dbReference>
<dbReference type="RefSeq" id="WP_176571595.1">
    <property type="nucleotide sequence ID" value="NZ_CP056030.1"/>
</dbReference>
<dbReference type="Gene3D" id="3.40.30.10">
    <property type="entry name" value="Glutaredoxin"/>
    <property type="match status" value="1"/>
</dbReference>
<dbReference type="Pfam" id="PF13410">
    <property type="entry name" value="GST_C_2"/>
    <property type="match status" value="1"/>
</dbReference>
<protein>
    <submittedName>
        <fullName evidence="5">Glutathione S-transferase</fullName>
    </submittedName>
</protein>
<sequence>MDMPVRLLGRDTSINVRKVLWTLHELGVGFIREDYGNGFASTHTHDYLRLNPNGQVPVLVDEAGALWESNTICRYLAAKHGDQGLLPGNAHARAQVEQWMDWQATELNPAWRYPFTALIRQDPTCQDAAKLAAGTAEWNRMMGILEGQLAHTGAYVTGAAFTLADVVLGLSVNRWKMTPIEHARLPAVEAYYQRLQGREGFALYGANGMP</sequence>
<accession>A0A7D5H243</accession>
<dbReference type="SUPFAM" id="SSF47616">
    <property type="entry name" value="GST C-terminal domain-like"/>
    <property type="match status" value="1"/>
</dbReference>
<name>A0A7D5H243_9PSED</name>
<dbReference type="PANTHER" id="PTHR44051:SF19">
    <property type="entry name" value="DISULFIDE-BOND OXIDOREDUCTASE YFCG"/>
    <property type="match status" value="1"/>
</dbReference>
<dbReference type="KEGG" id="pez:HWQ56_20000"/>
<dbReference type="GO" id="GO:0016740">
    <property type="term" value="F:transferase activity"/>
    <property type="evidence" value="ECO:0007669"/>
    <property type="project" value="UniProtKB-KW"/>
</dbReference>
<dbReference type="InterPro" id="IPR010987">
    <property type="entry name" value="Glutathione-S-Trfase_C-like"/>
</dbReference>